<dbReference type="OrthoDB" id="5514845at2"/>
<dbReference type="Pfam" id="PF01796">
    <property type="entry name" value="OB_ChsH2_C"/>
    <property type="match status" value="1"/>
</dbReference>
<organism evidence="2 3">
    <name type="scientific">Metabacillus sediminilitoris</name>
    <dbReference type="NCBI Taxonomy" id="2567941"/>
    <lineage>
        <taxon>Bacteria</taxon>
        <taxon>Bacillati</taxon>
        <taxon>Bacillota</taxon>
        <taxon>Bacilli</taxon>
        <taxon>Bacillales</taxon>
        <taxon>Bacillaceae</taxon>
        <taxon>Metabacillus</taxon>
    </lineage>
</organism>
<comment type="caution">
    <text evidence="2">The sequence shown here is derived from an EMBL/GenBank/DDBJ whole genome shotgun (WGS) entry which is preliminary data.</text>
</comment>
<evidence type="ECO:0000313" key="3">
    <source>
        <dbReference type="Proteomes" id="UP000310334"/>
    </source>
</evidence>
<evidence type="ECO:0000259" key="1">
    <source>
        <dbReference type="Pfam" id="PF01796"/>
    </source>
</evidence>
<feature type="domain" description="ChsH2 C-terminal OB-fold" evidence="1">
    <location>
        <begin position="33"/>
        <end position="90"/>
    </location>
</feature>
<keyword evidence="3" id="KW-1185">Reference proteome</keyword>
<dbReference type="PANTHER" id="PTHR34075">
    <property type="entry name" value="BLR3430 PROTEIN"/>
    <property type="match status" value="1"/>
</dbReference>
<dbReference type="EMBL" id="SSNT01000019">
    <property type="protein sequence ID" value="THF76627.1"/>
    <property type="molecule type" value="Genomic_DNA"/>
</dbReference>
<proteinExistence type="predicted"/>
<protein>
    <recommendedName>
        <fullName evidence="1">ChsH2 C-terminal OB-fold domain-containing protein</fullName>
    </recommendedName>
</protein>
<dbReference type="SUPFAM" id="SSF50249">
    <property type="entry name" value="Nucleic acid-binding proteins"/>
    <property type="match status" value="1"/>
</dbReference>
<gene>
    <name evidence="2" type="ORF">E6W99_21005</name>
</gene>
<dbReference type="RefSeq" id="WP_136357499.1">
    <property type="nucleotide sequence ID" value="NZ_CP046266.1"/>
</dbReference>
<reference evidence="2 3" key="1">
    <citation type="submission" date="2019-04" db="EMBL/GenBank/DDBJ databases">
        <title>Bacillus sediminilitoris sp. nov., isolated from a tidal flat sediment on the East China Sea.</title>
        <authorList>
            <person name="Wei Y."/>
            <person name="Mao H."/>
            <person name="Fang J."/>
        </authorList>
    </citation>
    <scope>NUCLEOTIDE SEQUENCE [LARGE SCALE GENOMIC DNA]</scope>
    <source>
        <strain evidence="2 3">DSL-17</strain>
    </source>
</reference>
<sequence>MDMTLLSCEGCMKDFISPQYMCPHCYSEELVETKVSGRGRIYSYTTIYAAPERLAAEAPYHVILVDLDEGLRVTARLVEGEPCINQEVKLCKKEDSIYWFEQINN</sequence>
<accession>A0A4S4BP42</accession>
<dbReference type="InterPro" id="IPR012340">
    <property type="entry name" value="NA-bd_OB-fold"/>
</dbReference>
<name>A0A4S4BP42_9BACI</name>
<dbReference type="InterPro" id="IPR002878">
    <property type="entry name" value="ChsH2_C"/>
</dbReference>
<dbReference type="Proteomes" id="UP000310334">
    <property type="component" value="Unassembled WGS sequence"/>
</dbReference>
<dbReference type="AlphaFoldDB" id="A0A4S4BP42"/>
<evidence type="ECO:0000313" key="2">
    <source>
        <dbReference type="EMBL" id="THF76627.1"/>
    </source>
</evidence>
<dbReference type="PANTHER" id="PTHR34075:SF5">
    <property type="entry name" value="BLR3430 PROTEIN"/>
    <property type="match status" value="1"/>
</dbReference>
<dbReference type="InterPro" id="IPR052513">
    <property type="entry name" value="Thioester_dehydratase-like"/>
</dbReference>